<organism evidence="2 3">
    <name type="scientific">Cryptosporangium phraense</name>
    <dbReference type="NCBI Taxonomy" id="2593070"/>
    <lineage>
        <taxon>Bacteria</taxon>
        <taxon>Bacillati</taxon>
        <taxon>Actinomycetota</taxon>
        <taxon>Actinomycetes</taxon>
        <taxon>Cryptosporangiales</taxon>
        <taxon>Cryptosporangiaceae</taxon>
        <taxon>Cryptosporangium</taxon>
    </lineage>
</organism>
<dbReference type="OrthoDB" id="5190576at2"/>
<feature type="transmembrane region" description="Helical" evidence="1">
    <location>
        <begin position="148"/>
        <end position="171"/>
    </location>
</feature>
<dbReference type="InParanoid" id="A0A545AWH1"/>
<dbReference type="PANTHER" id="PTHR42305">
    <property type="entry name" value="MEMBRANE PROTEIN RV1733C-RELATED"/>
    <property type="match status" value="1"/>
</dbReference>
<keyword evidence="1" id="KW-0472">Membrane</keyword>
<sequence>MYSRWRRPFRLLGLGRNPLCRPVDRLDGAFRIAAVTATLAVVVLSVLFGVGSYHRMLDRVEAQKSTLNQVPVLLLDDPAGARTENGAVSPAPVPGVQAKWTLPDGTIRTGAVYTPVSARRGTSVDVWMNDDYVPVRPPAQPTELQFRAIVDALGCVSLFAVLVWGAFGWALSRLNRRRDAEWAREWIVYEREWRHRSH</sequence>
<dbReference type="Proteomes" id="UP000317982">
    <property type="component" value="Unassembled WGS sequence"/>
</dbReference>
<dbReference type="InterPro" id="IPR039708">
    <property type="entry name" value="MT1774/Rv1733c-like"/>
</dbReference>
<evidence type="ECO:0000313" key="3">
    <source>
        <dbReference type="Proteomes" id="UP000317982"/>
    </source>
</evidence>
<protein>
    <submittedName>
        <fullName evidence="2">Uncharacterized protein</fullName>
    </submittedName>
</protein>
<dbReference type="RefSeq" id="WP_142703896.1">
    <property type="nucleotide sequence ID" value="NZ_VIRS01000004.1"/>
</dbReference>
<comment type="caution">
    <text evidence="2">The sequence shown here is derived from an EMBL/GenBank/DDBJ whole genome shotgun (WGS) entry which is preliminary data.</text>
</comment>
<keyword evidence="3" id="KW-1185">Reference proteome</keyword>
<evidence type="ECO:0000313" key="2">
    <source>
        <dbReference type="EMBL" id="TQS45676.1"/>
    </source>
</evidence>
<feature type="transmembrane region" description="Helical" evidence="1">
    <location>
        <begin position="29"/>
        <end position="50"/>
    </location>
</feature>
<keyword evidence="1" id="KW-1133">Transmembrane helix</keyword>
<dbReference type="AlphaFoldDB" id="A0A545AWH1"/>
<accession>A0A545AWH1</accession>
<dbReference type="EMBL" id="VIRS01000004">
    <property type="protein sequence ID" value="TQS45676.1"/>
    <property type="molecule type" value="Genomic_DNA"/>
</dbReference>
<name>A0A545AWH1_9ACTN</name>
<proteinExistence type="predicted"/>
<keyword evidence="1" id="KW-0812">Transmembrane</keyword>
<gene>
    <name evidence="2" type="ORF">FL583_08110</name>
</gene>
<dbReference type="PANTHER" id="PTHR42305:SF1">
    <property type="entry name" value="MEMBRANE PROTEIN RV1733C-RELATED"/>
    <property type="match status" value="1"/>
</dbReference>
<evidence type="ECO:0000256" key="1">
    <source>
        <dbReference type="SAM" id="Phobius"/>
    </source>
</evidence>
<reference evidence="2 3" key="1">
    <citation type="submission" date="2019-07" db="EMBL/GenBank/DDBJ databases">
        <title>Cryptosporangium phraense sp. nov., isolated from plant litter.</title>
        <authorList>
            <person name="Suriyachadkun C."/>
        </authorList>
    </citation>
    <scope>NUCLEOTIDE SEQUENCE [LARGE SCALE GENOMIC DNA]</scope>
    <source>
        <strain evidence="2 3">A-T 5661</strain>
    </source>
</reference>